<dbReference type="Proteomes" id="UP000222385">
    <property type="component" value="Segment"/>
</dbReference>
<evidence type="ECO:0000313" key="3">
    <source>
        <dbReference type="Proteomes" id="UP000222385"/>
    </source>
</evidence>
<dbReference type="EMBL" id="AP012534">
    <property type="protein sequence ID" value="BAT32241.1"/>
    <property type="molecule type" value="Genomic_DNA"/>
</dbReference>
<name>A0A0P0ZD06_9CAUD</name>
<sequence length="90" mass="10106">MSLAAPIRDPIMNIIARFFYLIIFCMATSGCTTTTKINRGDEKEQYIIACGAATPWGVCYDKANALCKNGYKDILKEQGFNRKELTIECK</sequence>
<protein>
    <recommendedName>
        <fullName evidence="4">Lipoprotein</fullName>
    </recommendedName>
</protein>
<keyword evidence="1" id="KW-1133">Transmembrane helix</keyword>
<evidence type="ECO:0000256" key="1">
    <source>
        <dbReference type="SAM" id="Phobius"/>
    </source>
</evidence>
<accession>A0A0P0ZD06</accession>
<proteinExistence type="predicted"/>
<evidence type="ECO:0000313" key="2">
    <source>
        <dbReference type="EMBL" id="BAT32241.1"/>
    </source>
</evidence>
<organism evidence="2 3">
    <name type="scientific">Stx2-converting phage Stx2a_F765</name>
    <dbReference type="NCBI Taxonomy" id="1226257"/>
    <lineage>
        <taxon>Viruses</taxon>
        <taxon>Duplodnaviria</taxon>
        <taxon>Heunggongvirae</taxon>
        <taxon>Uroviricota</taxon>
        <taxon>Caudoviricetes</taxon>
        <taxon>Sepvirinae</taxon>
        <taxon>Oslovirus</taxon>
        <taxon>Oslovirus PA2</taxon>
    </lineage>
</organism>
<keyword evidence="1" id="KW-0472">Membrane</keyword>
<evidence type="ECO:0008006" key="4">
    <source>
        <dbReference type="Google" id="ProtNLM"/>
    </source>
</evidence>
<keyword evidence="1" id="KW-0812">Transmembrane</keyword>
<feature type="transmembrane region" description="Helical" evidence="1">
    <location>
        <begin position="14"/>
        <end position="33"/>
    </location>
</feature>
<reference evidence="2 3" key="1">
    <citation type="journal article" date="2015" name="Sci. Rep.">
        <title>The Shiga toxin 2 production level in enterohemorrhagic Escherichia coli O157:H7 is correlated with the subtypes of toxin-encoding phage.</title>
        <authorList>
            <person name="Ogura Y."/>
            <person name="Mondal S.I."/>
            <person name="Islam M.R."/>
            <person name="Mako T."/>
            <person name="Arisawa K."/>
            <person name="Katsura K."/>
            <person name="Ooka T."/>
            <person name="Gotoh Y."/>
            <person name="Murase K."/>
            <person name="Ohnishi M."/>
            <person name="Hayashi T."/>
        </authorList>
    </citation>
    <scope>NUCLEOTIDE SEQUENCE [LARGE SCALE GENOMIC DNA]</scope>
</reference>